<feature type="transmembrane region" description="Helical" evidence="8">
    <location>
        <begin position="161"/>
        <end position="184"/>
    </location>
</feature>
<proteinExistence type="inferred from homology"/>
<reference evidence="10 11" key="1">
    <citation type="submission" date="2021-06" db="EMBL/GenBank/DDBJ databases">
        <authorList>
            <person name="Sun Q."/>
            <person name="Li D."/>
        </authorList>
    </citation>
    <scope>NUCLEOTIDE SEQUENCE [LARGE SCALE GENOMIC DNA]</scope>
    <source>
        <strain evidence="10 11">MSJ-1</strain>
    </source>
</reference>
<gene>
    <name evidence="10" type="ORF">KQI68_09450</name>
</gene>
<dbReference type="InterPro" id="IPR018076">
    <property type="entry name" value="T2SS_GspF_dom"/>
</dbReference>
<feature type="domain" description="Type II secretion system protein GspF" evidence="9">
    <location>
        <begin position="259"/>
        <end position="381"/>
    </location>
</feature>
<feature type="domain" description="Type II secretion system protein GspF" evidence="9">
    <location>
        <begin position="65"/>
        <end position="185"/>
    </location>
</feature>
<evidence type="ECO:0000256" key="7">
    <source>
        <dbReference type="RuleBase" id="RU003923"/>
    </source>
</evidence>
<sequence>MIFKYKALSGDKVIVNNIDAEKLEDAKDKIKRQGLRPIKIEENIESTNSFKVRTKFNYKDLFLLFKQLSLLIGSGINVEKSFDILSSQFKKDKSRVLKEVLENLRSGMALSASMEISGAFPNLVTKMVYVGENTSSLDKIFENLSNYYFRSRDNRSKIINALSYPIILLITSILIINFLIINVIPSFTEIFQYNDNILPFPTRIIIALSNFIYENYIFLILFLLIFLIIFYYLYKKKTENYHKILLKSNYYKMIETLNFTFNMNLLLNSGLTVDRSLEILSSMEKNLILKDKYKNVLQKIKSGEAFWKSLKETEIFPQILISMIRVGEESSSLREIFKEMSKFYEDELENQNKRFLGILGPILIIILSIFVGFIVLSIALPIFDMVNQF</sequence>
<dbReference type="Pfam" id="PF00482">
    <property type="entry name" value="T2SSF"/>
    <property type="match status" value="2"/>
</dbReference>
<dbReference type="Proteomes" id="UP000783742">
    <property type="component" value="Unassembled WGS sequence"/>
</dbReference>
<organism evidence="10 11">
    <name type="scientific">Peptoniphilus ovalis</name>
    <dbReference type="NCBI Taxonomy" id="2841503"/>
    <lineage>
        <taxon>Bacteria</taxon>
        <taxon>Bacillati</taxon>
        <taxon>Bacillota</taxon>
        <taxon>Tissierellia</taxon>
        <taxon>Tissierellales</taxon>
        <taxon>Peptoniphilaceae</taxon>
        <taxon>Peptoniphilus</taxon>
    </lineage>
</organism>
<dbReference type="PROSITE" id="PS00874">
    <property type="entry name" value="T2SP_F"/>
    <property type="match status" value="1"/>
</dbReference>
<keyword evidence="4 7" id="KW-0812">Transmembrane</keyword>
<evidence type="ECO:0000256" key="3">
    <source>
        <dbReference type="ARBA" id="ARBA00022475"/>
    </source>
</evidence>
<evidence type="ECO:0000256" key="2">
    <source>
        <dbReference type="ARBA" id="ARBA00022448"/>
    </source>
</evidence>
<evidence type="ECO:0000256" key="1">
    <source>
        <dbReference type="ARBA" id="ARBA00004651"/>
    </source>
</evidence>
<comment type="similarity">
    <text evidence="7">Belongs to the GSP F family.</text>
</comment>
<keyword evidence="3" id="KW-1003">Cell membrane</keyword>
<dbReference type="InterPro" id="IPR003004">
    <property type="entry name" value="GspF/PilC"/>
</dbReference>
<evidence type="ECO:0000256" key="8">
    <source>
        <dbReference type="SAM" id="Phobius"/>
    </source>
</evidence>
<keyword evidence="6 8" id="KW-0472">Membrane</keyword>
<keyword evidence="2 7" id="KW-0813">Transport</keyword>
<dbReference type="InterPro" id="IPR001992">
    <property type="entry name" value="T2SS_GspF/T4SS_PilC_CS"/>
</dbReference>
<evidence type="ECO:0000313" key="10">
    <source>
        <dbReference type="EMBL" id="MBU5670055.1"/>
    </source>
</evidence>
<dbReference type="PANTHER" id="PTHR30012:SF0">
    <property type="entry name" value="TYPE II SECRETION SYSTEM PROTEIN F-RELATED"/>
    <property type="match status" value="1"/>
</dbReference>
<dbReference type="PANTHER" id="PTHR30012">
    <property type="entry name" value="GENERAL SECRETION PATHWAY PROTEIN"/>
    <property type="match status" value="1"/>
</dbReference>
<keyword evidence="5 8" id="KW-1133">Transmembrane helix</keyword>
<comment type="subcellular location">
    <subcellularLocation>
        <location evidence="1 7">Cell membrane</location>
        <topology evidence="1 7">Multi-pass membrane protein</topology>
    </subcellularLocation>
</comment>
<accession>A0ABS6FIQ6</accession>
<feature type="transmembrane region" description="Helical" evidence="8">
    <location>
        <begin position="216"/>
        <end position="234"/>
    </location>
</feature>
<comment type="caution">
    <text evidence="10">The sequence shown here is derived from an EMBL/GenBank/DDBJ whole genome shotgun (WGS) entry which is preliminary data.</text>
</comment>
<protein>
    <submittedName>
        <fullName evidence="10">Type II secretion system F family protein</fullName>
    </submittedName>
</protein>
<evidence type="ECO:0000256" key="4">
    <source>
        <dbReference type="ARBA" id="ARBA00022692"/>
    </source>
</evidence>
<dbReference type="EMBL" id="JAHLQO010000006">
    <property type="protein sequence ID" value="MBU5670055.1"/>
    <property type="molecule type" value="Genomic_DNA"/>
</dbReference>
<dbReference type="RefSeq" id="WP_216549876.1">
    <property type="nucleotide sequence ID" value="NZ_JAHLQO010000006.1"/>
</dbReference>
<name>A0ABS6FIQ6_9FIRM</name>
<evidence type="ECO:0000313" key="11">
    <source>
        <dbReference type="Proteomes" id="UP000783742"/>
    </source>
</evidence>
<evidence type="ECO:0000256" key="6">
    <source>
        <dbReference type="ARBA" id="ARBA00023136"/>
    </source>
</evidence>
<feature type="transmembrane region" description="Helical" evidence="8">
    <location>
        <begin position="358"/>
        <end position="383"/>
    </location>
</feature>
<evidence type="ECO:0000256" key="5">
    <source>
        <dbReference type="ARBA" id="ARBA00022989"/>
    </source>
</evidence>
<keyword evidence="11" id="KW-1185">Reference proteome</keyword>
<evidence type="ECO:0000259" key="9">
    <source>
        <dbReference type="Pfam" id="PF00482"/>
    </source>
</evidence>